<reference evidence="2" key="1">
    <citation type="journal article" date="2004" name="Nature">
        <title>Genome duplication in the teleost fish Tetraodon nigroviridis reveals the early vertebrate proto-karyotype.</title>
        <authorList>
            <person name="Jaillon O."/>
            <person name="Aury J.-M."/>
            <person name="Brunet F."/>
            <person name="Petit J.-L."/>
            <person name="Stange-Thomann N."/>
            <person name="Mauceli E."/>
            <person name="Bouneau L."/>
            <person name="Fischer C."/>
            <person name="Ozouf-Costaz C."/>
            <person name="Bernot A."/>
            <person name="Nicaud S."/>
            <person name="Jaffe D."/>
            <person name="Fisher S."/>
            <person name="Lutfalla G."/>
            <person name="Dossat C."/>
            <person name="Segurens B."/>
            <person name="Dasilva C."/>
            <person name="Salanoubat M."/>
            <person name="Levy M."/>
            <person name="Boudet N."/>
            <person name="Castellano S."/>
            <person name="Anthouard V."/>
            <person name="Jubin C."/>
            <person name="Castelli V."/>
            <person name="Katinka M."/>
            <person name="Vacherie B."/>
            <person name="Biemont C."/>
            <person name="Skalli Z."/>
            <person name="Cattolico L."/>
            <person name="Poulain J."/>
            <person name="De Berardinis V."/>
            <person name="Cruaud C."/>
            <person name="Duprat S."/>
            <person name="Brottier P."/>
            <person name="Coutanceau J.-P."/>
            <person name="Gouzy J."/>
            <person name="Parra G."/>
            <person name="Lardier G."/>
            <person name="Chapple C."/>
            <person name="McKernan K.J."/>
            <person name="McEwan P."/>
            <person name="Bosak S."/>
            <person name="Kellis M."/>
            <person name="Volff J.-N."/>
            <person name="Guigo R."/>
            <person name="Zody M.C."/>
            <person name="Mesirov J."/>
            <person name="Lindblad-Toh K."/>
            <person name="Birren B."/>
            <person name="Nusbaum C."/>
            <person name="Kahn D."/>
            <person name="Robinson-Rechavi M."/>
            <person name="Laudet V."/>
            <person name="Schachter V."/>
            <person name="Quetier F."/>
            <person name="Saurin W."/>
            <person name="Scarpelli C."/>
            <person name="Wincker P."/>
            <person name="Lander E.S."/>
            <person name="Weissenbach J."/>
            <person name="Roest Crollius H."/>
        </authorList>
    </citation>
    <scope>NUCLEOTIDE SEQUENCE [LARGE SCALE GENOMIC DNA]</scope>
</reference>
<feature type="region of interest" description="Disordered" evidence="1">
    <location>
        <begin position="1"/>
        <end position="66"/>
    </location>
</feature>
<reference evidence="2" key="2">
    <citation type="submission" date="2004-02" db="EMBL/GenBank/DDBJ databases">
        <authorList>
            <consortium name="Genoscope"/>
            <consortium name="Whitehead Institute Centre for Genome Research"/>
        </authorList>
    </citation>
    <scope>NUCLEOTIDE SEQUENCE</scope>
</reference>
<gene>
    <name evidence="2" type="ORF">GSTENG00000884001</name>
</gene>
<protein>
    <submittedName>
        <fullName evidence="2">(spotted green pufferfish) hypothetical protein</fullName>
    </submittedName>
</protein>
<evidence type="ECO:0000256" key="1">
    <source>
        <dbReference type="SAM" id="MobiDB-lite"/>
    </source>
</evidence>
<proteinExistence type="predicted"/>
<dbReference type="EMBL" id="CAAE01003414">
    <property type="protein sequence ID" value="CAF87859.1"/>
    <property type="molecule type" value="Genomic_DNA"/>
</dbReference>
<name>Q4TGX3_TETNG</name>
<feature type="non-terminal residue" evidence="2">
    <location>
        <position position="1"/>
    </location>
</feature>
<dbReference type="KEGG" id="tng:GSTEN00000884G001"/>
<dbReference type="AlphaFoldDB" id="Q4TGX3"/>
<comment type="caution">
    <text evidence="2">The sequence shown here is derived from an EMBL/GenBank/DDBJ whole genome shotgun (WGS) entry which is preliminary data.</text>
</comment>
<sequence>ALCELQSQAAGGGERPRPSPVVQAGPGPPGARGGTGQDDPLSPTGPRYSSPFSTLSSNYPEPHASS</sequence>
<accession>Q4TGX3</accession>
<organism evidence="2">
    <name type="scientific">Tetraodon nigroviridis</name>
    <name type="common">Spotted green pufferfish</name>
    <name type="synonym">Chelonodon nigroviridis</name>
    <dbReference type="NCBI Taxonomy" id="99883"/>
    <lineage>
        <taxon>Eukaryota</taxon>
        <taxon>Metazoa</taxon>
        <taxon>Chordata</taxon>
        <taxon>Craniata</taxon>
        <taxon>Vertebrata</taxon>
        <taxon>Euteleostomi</taxon>
        <taxon>Actinopterygii</taxon>
        <taxon>Neopterygii</taxon>
        <taxon>Teleostei</taxon>
        <taxon>Neoteleostei</taxon>
        <taxon>Acanthomorphata</taxon>
        <taxon>Eupercaria</taxon>
        <taxon>Tetraodontiformes</taxon>
        <taxon>Tetradontoidea</taxon>
        <taxon>Tetraodontidae</taxon>
        <taxon>Tetraodon</taxon>
    </lineage>
</organism>
<feature type="compositionally biased region" description="Polar residues" evidence="1">
    <location>
        <begin position="50"/>
        <end position="66"/>
    </location>
</feature>
<evidence type="ECO:0000313" key="2">
    <source>
        <dbReference type="EMBL" id="CAF87859.1"/>
    </source>
</evidence>